<dbReference type="InterPro" id="IPR038832">
    <property type="entry name" value="CDCA3"/>
</dbReference>
<evidence type="ECO:0000313" key="3">
    <source>
        <dbReference type="Proteomes" id="UP000820818"/>
    </source>
</evidence>
<accession>A0AAD5KUT9</accession>
<feature type="compositionally biased region" description="Low complexity" evidence="1">
    <location>
        <begin position="172"/>
        <end position="185"/>
    </location>
</feature>
<dbReference type="AlphaFoldDB" id="A0AAD5KUT9"/>
<feature type="region of interest" description="Disordered" evidence="1">
    <location>
        <begin position="172"/>
        <end position="194"/>
    </location>
</feature>
<dbReference type="Proteomes" id="UP000820818">
    <property type="component" value="Linkage Group LG4"/>
</dbReference>
<gene>
    <name evidence="2" type="ORF">GHT06_013982</name>
</gene>
<organism evidence="2 3">
    <name type="scientific">Daphnia sinensis</name>
    <dbReference type="NCBI Taxonomy" id="1820382"/>
    <lineage>
        <taxon>Eukaryota</taxon>
        <taxon>Metazoa</taxon>
        <taxon>Ecdysozoa</taxon>
        <taxon>Arthropoda</taxon>
        <taxon>Crustacea</taxon>
        <taxon>Branchiopoda</taxon>
        <taxon>Diplostraca</taxon>
        <taxon>Cladocera</taxon>
        <taxon>Anomopoda</taxon>
        <taxon>Daphniidae</taxon>
        <taxon>Daphnia</taxon>
        <taxon>Daphnia similis group</taxon>
    </lineage>
</organism>
<comment type="caution">
    <text evidence="2">The sequence shown here is derived from an EMBL/GenBank/DDBJ whole genome shotgun (WGS) entry which is preliminary data.</text>
</comment>
<dbReference type="EMBL" id="WJBH02000004">
    <property type="protein sequence ID" value="KAI9559974.1"/>
    <property type="molecule type" value="Genomic_DNA"/>
</dbReference>
<evidence type="ECO:0000256" key="1">
    <source>
        <dbReference type="SAM" id="MobiDB-lite"/>
    </source>
</evidence>
<proteinExistence type="predicted"/>
<dbReference type="PANTHER" id="PTHR34756:SF1">
    <property type="entry name" value="CELL DIVISION CYCLE-ASSOCIATED PROTEIN 3"/>
    <property type="match status" value="1"/>
</dbReference>
<sequence length="265" mass="29284">MGNIASYFSEKITVEGHVFGQPSQEKPIEGNNETPTRCTKMVQGNQLFDPRSPTFAIDRTPIVFEVESEDERPEDPRSPSFGITRTPVIPACVDVNMKAVFKKEREDLIQVLDFADLDCLSLSNIEEDGSLISEEPPTDSATVNDAVAVPVVIDATPPFTEETCDFSSFVITSSSTPRSSPVKPSSKPKRPISTNNVVTVDENCFGKSNSPINGSNSLLARPRVPFGDVNRPVLASPRLQLQNKQKRVVRSEILQHQHRYNNIND</sequence>
<protein>
    <submittedName>
        <fullName evidence="2">Uncharacterized protein</fullName>
    </submittedName>
</protein>
<evidence type="ECO:0000313" key="2">
    <source>
        <dbReference type="EMBL" id="KAI9559974.1"/>
    </source>
</evidence>
<keyword evidence="3" id="KW-1185">Reference proteome</keyword>
<name>A0AAD5KUT9_9CRUS</name>
<dbReference type="PANTHER" id="PTHR34756">
    <property type="entry name" value="CELL DIVISION CYCLE-ASSOCIATED PROTEIN 3"/>
    <property type="match status" value="1"/>
</dbReference>
<reference evidence="2 3" key="1">
    <citation type="submission" date="2022-05" db="EMBL/GenBank/DDBJ databases">
        <title>A multi-omics perspective on studying reproductive biology in Daphnia sinensis.</title>
        <authorList>
            <person name="Jia J."/>
        </authorList>
    </citation>
    <scope>NUCLEOTIDE SEQUENCE [LARGE SCALE GENOMIC DNA]</scope>
    <source>
        <strain evidence="2 3">WSL</strain>
    </source>
</reference>